<dbReference type="GO" id="GO:0045454">
    <property type="term" value="P:cell redox homeostasis"/>
    <property type="evidence" value="ECO:0007669"/>
    <property type="project" value="TreeGrafter"/>
</dbReference>
<feature type="domain" description="Thioredoxin" evidence="12">
    <location>
        <begin position="2"/>
        <end position="152"/>
    </location>
</feature>
<dbReference type="PROSITE" id="PS51352">
    <property type="entry name" value="THIOREDOXIN_2"/>
    <property type="match status" value="1"/>
</dbReference>
<comment type="similarity">
    <text evidence="9">Belongs to the peroxiredoxin family. BCP/PrxQ subfamily.</text>
</comment>
<organism evidence="13">
    <name type="scientific">uncultured marine thaumarchaeote SAT1000_48_G08</name>
    <dbReference type="NCBI Taxonomy" id="1456416"/>
    <lineage>
        <taxon>Archaea</taxon>
        <taxon>Nitrososphaerota</taxon>
        <taxon>environmental samples</taxon>
    </lineage>
</organism>
<name>A0A075IBK4_9ARCH</name>
<dbReference type="PANTHER" id="PTHR42801:SF4">
    <property type="entry name" value="AHPC_TSA FAMILY PROTEIN"/>
    <property type="match status" value="1"/>
</dbReference>
<keyword evidence="3 13" id="KW-0575">Peroxidase</keyword>
<dbReference type="InterPro" id="IPR024706">
    <property type="entry name" value="Peroxiredoxin_AhpC-typ"/>
</dbReference>
<protein>
    <recommendedName>
        <fullName evidence="2">thioredoxin-dependent peroxiredoxin</fullName>
        <ecNumber evidence="2">1.11.1.24</ecNumber>
    </recommendedName>
    <alternativeName>
        <fullName evidence="8">Thioredoxin peroxidase</fullName>
    </alternativeName>
</protein>
<gene>
    <name evidence="13" type="primary">BCP</name>
    <name evidence="13" type="synonym">DOT5</name>
    <name evidence="13" type="synonym">PRXQ</name>
</gene>
<evidence type="ECO:0000256" key="9">
    <source>
        <dbReference type="ARBA" id="ARBA00038489"/>
    </source>
</evidence>
<evidence type="ECO:0000259" key="12">
    <source>
        <dbReference type="PROSITE" id="PS51352"/>
    </source>
</evidence>
<sequence>MIEEGESVPKFQLSDSNGKLVKSSDLKGKKHVIYFYPRDFTPGCTTEADEFSKDYNKFKKAGIEIVGISKDDVDSHRKFCDKMKIPYILLSDVDTEVSKKFGVWAKKKFMGREFMGIIRSTFLVNEKGKIFKVYPKVKPAGHSKEVLEAYANV</sequence>
<feature type="active site" description="Cysteine sulfenic acid (-SOH) intermediate; for peroxidase activity" evidence="11">
    <location>
        <position position="44"/>
    </location>
</feature>
<comment type="catalytic activity">
    <reaction evidence="10">
        <text>a hydroperoxide + [thioredoxin]-dithiol = an alcohol + [thioredoxin]-disulfide + H2O</text>
        <dbReference type="Rhea" id="RHEA:62620"/>
        <dbReference type="Rhea" id="RHEA-COMP:10698"/>
        <dbReference type="Rhea" id="RHEA-COMP:10700"/>
        <dbReference type="ChEBI" id="CHEBI:15377"/>
        <dbReference type="ChEBI" id="CHEBI:29950"/>
        <dbReference type="ChEBI" id="CHEBI:30879"/>
        <dbReference type="ChEBI" id="CHEBI:35924"/>
        <dbReference type="ChEBI" id="CHEBI:50058"/>
        <dbReference type="EC" id="1.11.1.24"/>
    </reaction>
</comment>
<dbReference type="GO" id="GO:0008379">
    <property type="term" value="F:thioredoxin peroxidase activity"/>
    <property type="evidence" value="ECO:0007669"/>
    <property type="project" value="TreeGrafter"/>
</dbReference>
<keyword evidence="5 13" id="KW-0560">Oxidoreductase</keyword>
<dbReference type="EMBL" id="KF901286">
    <property type="protein sequence ID" value="AIF25294.1"/>
    <property type="molecule type" value="Genomic_DNA"/>
</dbReference>
<dbReference type="NCBIfam" id="NF006960">
    <property type="entry name" value="PRK09437.1"/>
    <property type="match status" value="1"/>
</dbReference>
<evidence type="ECO:0000256" key="1">
    <source>
        <dbReference type="ARBA" id="ARBA00011245"/>
    </source>
</evidence>
<dbReference type="Pfam" id="PF00578">
    <property type="entry name" value="AhpC-TSA"/>
    <property type="match status" value="1"/>
</dbReference>
<evidence type="ECO:0000256" key="2">
    <source>
        <dbReference type="ARBA" id="ARBA00013017"/>
    </source>
</evidence>
<evidence type="ECO:0000256" key="5">
    <source>
        <dbReference type="ARBA" id="ARBA00023002"/>
    </source>
</evidence>
<evidence type="ECO:0000256" key="4">
    <source>
        <dbReference type="ARBA" id="ARBA00022862"/>
    </source>
</evidence>
<dbReference type="GO" id="GO:0034599">
    <property type="term" value="P:cellular response to oxidative stress"/>
    <property type="evidence" value="ECO:0007669"/>
    <property type="project" value="TreeGrafter"/>
</dbReference>
<dbReference type="PANTHER" id="PTHR42801">
    <property type="entry name" value="THIOREDOXIN-DEPENDENT PEROXIDE REDUCTASE"/>
    <property type="match status" value="1"/>
</dbReference>
<dbReference type="GO" id="GO:0005737">
    <property type="term" value="C:cytoplasm"/>
    <property type="evidence" value="ECO:0007669"/>
    <property type="project" value="TreeGrafter"/>
</dbReference>
<evidence type="ECO:0000256" key="8">
    <source>
        <dbReference type="ARBA" id="ARBA00032824"/>
    </source>
</evidence>
<dbReference type="InterPro" id="IPR013766">
    <property type="entry name" value="Thioredoxin_domain"/>
</dbReference>
<dbReference type="InterPro" id="IPR036249">
    <property type="entry name" value="Thioredoxin-like_sf"/>
</dbReference>
<dbReference type="PIRSF" id="PIRSF000239">
    <property type="entry name" value="AHPC"/>
    <property type="match status" value="1"/>
</dbReference>
<keyword evidence="6" id="KW-1015">Disulfide bond</keyword>
<evidence type="ECO:0000256" key="11">
    <source>
        <dbReference type="PIRSR" id="PIRSR000239-1"/>
    </source>
</evidence>
<dbReference type="InterPro" id="IPR050924">
    <property type="entry name" value="Peroxiredoxin_BCP/PrxQ"/>
</dbReference>
<evidence type="ECO:0000256" key="7">
    <source>
        <dbReference type="ARBA" id="ARBA00023284"/>
    </source>
</evidence>
<dbReference type="SUPFAM" id="SSF52833">
    <property type="entry name" value="Thioredoxin-like"/>
    <property type="match status" value="1"/>
</dbReference>
<evidence type="ECO:0000256" key="10">
    <source>
        <dbReference type="ARBA" id="ARBA00049091"/>
    </source>
</evidence>
<evidence type="ECO:0000313" key="13">
    <source>
        <dbReference type="EMBL" id="AIF25294.1"/>
    </source>
</evidence>
<reference evidence="13" key="1">
    <citation type="journal article" date="2014" name="Genome Biol. Evol.">
        <title>Pangenome evidence for extensive interdomain horizontal transfer affecting lineage core and shell genes in uncultured planktonic thaumarchaeota and euryarchaeota.</title>
        <authorList>
            <person name="Deschamps P."/>
            <person name="Zivanovic Y."/>
            <person name="Moreira D."/>
            <person name="Rodriguez-Valera F."/>
            <person name="Lopez-Garcia P."/>
        </authorList>
    </citation>
    <scope>NUCLEOTIDE SEQUENCE</scope>
</reference>
<accession>A0A075IBK4</accession>
<dbReference type="InterPro" id="IPR000866">
    <property type="entry name" value="AhpC/TSA"/>
</dbReference>
<keyword evidence="7" id="KW-0676">Redox-active center</keyword>
<dbReference type="FunFam" id="3.40.30.10:FF:000326">
    <property type="entry name" value="Bacterioferritin comigratory protein"/>
    <property type="match status" value="1"/>
</dbReference>
<evidence type="ECO:0000256" key="6">
    <source>
        <dbReference type="ARBA" id="ARBA00023157"/>
    </source>
</evidence>
<dbReference type="AlphaFoldDB" id="A0A075IBK4"/>
<evidence type="ECO:0000256" key="3">
    <source>
        <dbReference type="ARBA" id="ARBA00022559"/>
    </source>
</evidence>
<dbReference type="EC" id="1.11.1.24" evidence="2"/>
<dbReference type="CDD" id="cd03017">
    <property type="entry name" value="PRX_BCP"/>
    <property type="match status" value="1"/>
</dbReference>
<keyword evidence="4" id="KW-0049">Antioxidant</keyword>
<proteinExistence type="inferred from homology"/>
<dbReference type="Gene3D" id="3.40.30.10">
    <property type="entry name" value="Glutaredoxin"/>
    <property type="match status" value="1"/>
</dbReference>
<comment type="subunit">
    <text evidence="1">Monomer.</text>
</comment>